<evidence type="ECO:0000256" key="2">
    <source>
        <dbReference type="SAM" id="MobiDB-lite"/>
    </source>
</evidence>
<feature type="region of interest" description="Disordered" evidence="2">
    <location>
        <begin position="1144"/>
        <end position="1171"/>
    </location>
</feature>
<keyword evidence="1" id="KW-0175">Coiled coil</keyword>
<evidence type="ECO:0000313" key="4">
    <source>
        <dbReference type="Proteomes" id="UP001489902"/>
    </source>
</evidence>
<dbReference type="Proteomes" id="UP001489902">
    <property type="component" value="Chromosome 4"/>
</dbReference>
<evidence type="ECO:0000313" key="3">
    <source>
        <dbReference type="EMBL" id="WZH45870.1"/>
    </source>
</evidence>
<evidence type="ECO:0000256" key="1">
    <source>
        <dbReference type="SAM" id="Coils"/>
    </source>
</evidence>
<protein>
    <submittedName>
        <fullName evidence="3">Uncharacterized protein</fullName>
    </submittedName>
</protein>
<dbReference type="EMBL" id="CP151263">
    <property type="protein sequence ID" value="WZH45870.1"/>
    <property type="molecule type" value="Genomic_DNA"/>
</dbReference>
<gene>
    <name evidence="3" type="ORF">QYS62_006938</name>
</gene>
<proteinExistence type="predicted"/>
<feature type="compositionally biased region" description="Basic and acidic residues" evidence="2">
    <location>
        <begin position="1156"/>
        <end position="1166"/>
    </location>
</feature>
<feature type="region of interest" description="Disordered" evidence="2">
    <location>
        <begin position="574"/>
        <end position="599"/>
    </location>
</feature>
<keyword evidence="4" id="KW-1185">Reference proteome</keyword>
<name>A0ABZ2X078_9HYPO</name>
<feature type="region of interest" description="Disordered" evidence="2">
    <location>
        <begin position="470"/>
        <end position="493"/>
    </location>
</feature>
<reference evidence="3 4" key="1">
    <citation type="submission" date="2024-04" db="EMBL/GenBank/DDBJ databases">
        <title>Complete genome sequence of Fusarium acuminatum.</title>
        <authorList>
            <person name="Lan B."/>
        </authorList>
    </citation>
    <scope>NUCLEOTIDE SEQUENCE [LARGE SCALE GENOMIC DNA]</scope>
    <source>
        <strain evidence="3">1A</strain>
    </source>
</reference>
<feature type="compositionally biased region" description="Basic and acidic residues" evidence="2">
    <location>
        <begin position="480"/>
        <end position="493"/>
    </location>
</feature>
<accession>A0ABZ2X078</accession>
<sequence length="1561" mass="173795">MSTDQNVLIPVKLDAFVLNDPVCDGGPLKAKIAPITQPNYTFLRLDNSYLQPDISYNVDLHSVSGADVNSRITDLGTGKRRENRRGVYLHWTIPRIYRSGVADAEEENAASEGLPNFPEAPSRWLVVRQIEDMSKVEPAAARSALEPLTAWVVESDRCRTIDGPRNSRGEHKDSTDILPDDTDLQIDVAPFVDASSKNVEGSVLEKQAEIFIGEKILASKWTETAIEGQNDPKKRVDIRLMGSSNELFPDFQPHCSNVFSIVDNFYYGNEDKTNKPLYATAVKANYSVIGWNSMAADDIVKLGVADKQTKTYKTRQGRFRELDMHIKGFQNEADPMASYPTEIVDWFRKTDGKEVVTRSICHGAMYGVSWDLNTAPKNILADRFAKVLAETQPVAIGTTPMDAIMAYAGAHEGIEGGTTGKIEAALKRLEAILLSRDDGVEAHMQAADMMYNWNYSRFDGGDCYHAAASGEQTKTIPGQDPKERKKETLKLSPEKQATLSELNRLSRLRDAAKRRLKEQQWNAFSLWWLAVTKAKKNEETRPQVERIAKNITALQKCIDKSQESIKKLLSGIKAKDALPPTPPTDPGKNEVNDFEPGVLDPYQQQRDPTLLVGGIQSGWEVDYLLKLLVRLDCQIVTPTQGDSPLWKAFFDNFVDQKMPHFMRGTVKALLREFVTLKTRREDTDDGHPQTPSMLREQGLMNSADFKPFGDDWHLYINSEPERPALKSQIPLYHDRLGRSYDNVGKKEDTQIPTPGVWRDLWNDTQPWFPLFLEWEVEYFHIKHDDWDLTKSKWWANEGAKLHYNIREGTDLAKAYEKTKDRRPFAGRVLILPQPGFTLNTKITQLLQDTLPSELDKILDKPEREYLVQNLNQLQFLSSPLSGFNSHLQTVDQGNHVKPSLRDPSNGSITFLPEANRDLAGFNGEAMKLMGLETDVTPYGAMKKPIDGSEGPSSFKPVSHGQFKLTKVNVIDKFGQAINLLDPNPLPYEPKPEQIPRAWPCLSDWYAPGAKLSTANGKTKPAKLVPNTVEEAPVSGDKKHEAQCEFAQVPPQINQPARLNATWVIPSEPAKTTTCSLLPHESGVIGEDIPTSPPSPSPPPFWRAASEWDSPIWGWVVVNYANYGLQFFLPSGAFYREVRTGGPNGAMESPDWLPFTKPDDPDKRGGNEDGGPMAKQLARLIEKIASNSGYLKAFIAMVNSATTSTGTSAPSAYSEFKSALIGKPLALVNMGFSLELSQPLQTSQLVRDGKPEKQLYKDVVTRKTPGPGCERNDVYDKEYYRFPVQLGDLERGFDGLVCYFKPKLAADLKIGDALDLDMMYTHFGPDVPFFQAELAKATHRSEVHITGSGKKDDPYNYITTIGRDNYPKLPPHYIDPLADTAKGISLSSQDYEDLANGQLAVFGAIVDPFSAVHAYSGVLPVKELLLPDWTWQGPIQQISAFFHAGPVLVTWDVPKFNAGSQLTQGKLIPKIVDKKKGEHGVALPGGSLGQWTWLQPYMEDKQASKPPGPSLLGGGEAGPEISERFMPVAVDLVDDMAHLERGPYTALEGYLQMASGAVQEQQ</sequence>
<feature type="coiled-coil region" evidence="1">
    <location>
        <begin position="495"/>
        <end position="522"/>
    </location>
</feature>
<organism evidence="3 4">
    <name type="scientific">Fusarium acuminatum</name>
    <dbReference type="NCBI Taxonomy" id="5515"/>
    <lineage>
        <taxon>Eukaryota</taxon>
        <taxon>Fungi</taxon>
        <taxon>Dikarya</taxon>
        <taxon>Ascomycota</taxon>
        <taxon>Pezizomycotina</taxon>
        <taxon>Sordariomycetes</taxon>
        <taxon>Hypocreomycetidae</taxon>
        <taxon>Hypocreales</taxon>
        <taxon>Nectriaceae</taxon>
        <taxon>Fusarium</taxon>
        <taxon>Fusarium tricinctum species complex</taxon>
    </lineage>
</organism>